<dbReference type="InterPro" id="IPR036390">
    <property type="entry name" value="WH_DNA-bd_sf"/>
</dbReference>
<dbReference type="Pfam" id="PF00392">
    <property type="entry name" value="GntR"/>
    <property type="match status" value="1"/>
</dbReference>
<dbReference type="SMART" id="SM00345">
    <property type="entry name" value="HTH_GNTR"/>
    <property type="match status" value="1"/>
</dbReference>
<dbReference type="RefSeq" id="WP_131617466.1">
    <property type="nucleotide sequence ID" value="NZ_CP036532.1"/>
</dbReference>
<feature type="domain" description="HTH gntR-type" evidence="5">
    <location>
        <begin position="21"/>
        <end position="91"/>
    </location>
</feature>
<protein>
    <submittedName>
        <fullName evidence="6">FadR family transcriptional regulator</fullName>
    </submittedName>
</protein>
<dbReference type="InterPro" id="IPR008920">
    <property type="entry name" value="TF_FadR/GntR_C"/>
</dbReference>
<evidence type="ECO:0000256" key="4">
    <source>
        <dbReference type="SAM" id="MobiDB-lite"/>
    </source>
</evidence>
<dbReference type="Proteomes" id="UP000293719">
    <property type="component" value="Chromosome"/>
</dbReference>
<name>A0A4P6V5D6_9HYPH</name>
<evidence type="ECO:0000313" key="6">
    <source>
        <dbReference type="EMBL" id="QBK31816.1"/>
    </source>
</evidence>
<dbReference type="CDD" id="cd07377">
    <property type="entry name" value="WHTH_GntR"/>
    <property type="match status" value="1"/>
</dbReference>
<feature type="region of interest" description="Disordered" evidence="4">
    <location>
        <begin position="1"/>
        <end position="23"/>
    </location>
</feature>
<dbReference type="Gene3D" id="1.10.10.10">
    <property type="entry name" value="Winged helix-like DNA-binding domain superfamily/Winged helix DNA-binding domain"/>
    <property type="match status" value="1"/>
</dbReference>
<dbReference type="PANTHER" id="PTHR43537:SF5">
    <property type="entry name" value="UXU OPERON TRANSCRIPTIONAL REGULATOR"/>
    <property type="match status" value="1"/>
</dbReference>
<dbReference type="InterPro" id="IPR011711">
    <property type="entry name" value="GntR_C"/>
</dbReference>
<dbReference type="GO" id="GO:0003677">
    <property type="term" value="F:DNA binding"/>
    <property type="evidence" value="ECO:0007669"/>
    <property type="project" value="UniProtKB-KW"/>
</dbReference>
<dbReference type="GeneID" id="90768639"/>
<dbReference type="PROSITE" id="PS50949">
    <property type="entry name" value="HTH_GNTR"/>
    <property type="match status" value="1"/>
</dbReference>
<keyword evidence="1" id="KW-0805">Transcription regulation</keyword>
<evidence type="ECO:0000313" key="7">
    <source>
        <dbReference type="Proteomes" id="UP000293719"/>
    </source>
</evidence>
<dbReference type="SUPFAM" id="SSF46785">
    <property type="entry name" value="Winged helix' DNA-binding domain"/>
    <property type="match status" value="1"/>
</dbReference>
<dbReference type="InterPro" id="IPR000524">
    <property type="entry name" value="Tscrpt_reg_HTH_GntR"/>
</dbReference>
<keyword evidence="3" id="KW-0804">Transcription</keyword>
<dbReference type="AlphaFoldDB" id="A0A4P6V5D6"/>
<evidence type="ECO:0000256" key="3">
    <source>
        <dbReference type="ARBA" id="ARBA00023163"/>
    </source>
</evidence>
<dbReference type="InterPro" id="IPR036388">
    <property type="entry name" value="WH-like_DNA-bd_sf"/>
</dbReference>
<evidence type="ECO:0000256" key="2">
    <source>
        <dbReference type="ARBA" id="ARBA00023125"/>
    </source>
</evidence>
<organism evidence="6 7">
    <name type="scientific">Roseitalea porphyridii</name>
    <dbReference type="NCBI Taxonomy" id="1852022"/>
    <lineage>
        <taxon>Bacteria</taxon>
        <taxon>Pseudomonadati</taxon>
        <taxon>Pseudomonadota</taxon>
        <taxon>Alphaproteobacteria</taxon>
        <taxon>Hyphomicrobiales</taxon>
        <taxon>Ahrensiaceae</taxon>
        <taxon>Roseitalea</taxon>
    </lineage>
</organism>
<dbReference type="GO" id="GO:0003700">
    <property type="term" value="F:DNA-binding transcription factor activity"/>
    <property type="evidence" value="ECO:0007669"/>
    <property type="project" value="InterPro"/>
</dbReference>
<keyword evidence="2" id="KW-0238">DNA-binding</keyword>
<dbReference type="Pfam" id="PF07729">
    <property type="entry name" value="FCD"/>
    <property type="match status" value="1"/>
</dbReference>
<proteinExistence type="predicted"/>
<dbReference type="PANTHER" id="PTHR43537">
    <property type="entry name" value="TRANSCRIPTIONAL REGULATOR, GNTR FAMILY"/>
    <property type="match status" value="1"/>
</dbReference>
<evidence type="ECO:0000256" key="1">
    <source>
        <dbReference type="ARBA" id="ARBA00023015"/>
    </source>
</evidence>
<dbReference type="Gene3D" id="1.20.120.530">
    <property type="entry name" value="GntR ligand-binding domain-like"/>
    <property type="match status" value="1"/>
</dbReference>
<evidence type="ECO:0000259" key="5">
    <source>
        <dbReference type="PROSITE" id="PS50949"/>
    </source>
</evidence>
<keyword evidence="7" id="KW-1185">Reference proteome</keyword>
<accession>A0A4P6V5D6</accession>
<dbReference type="KEGG" id="rpod:E0E05_15130"/>
<dbReference type="SUPFAM" id="SSF48008">
    <property type="entry name" value="GntR ligand-binding domain-like"/>
    <property type="match status" value="1"/>
</dbReference>
<sequence length="264" mass="29274">MTGNATGPVDLPPPPAPARRRKRPDMIADAIRDKIMQSDLQPGERVPTEWLADEALRASRGTLREAMKILEFQGLIATRTGPGGGAFVSAVEENHALGMLNNLFVFDPPSIADIYAVRKMIEPAIAAEAARTGIAETAFEALQATVRLYEREPASAEEEYGQRLAELDFHAELARTSSNRLFGLIAFLMLGLLRDMTVCRQIYQQPNPGLRETGLHYQVRLLRAIRARDVDAARAIMHEHMVEAEQYMLERAAMRARPGRGEDG</sequence>
<dbReference type="SMART" id="SM00895">
    <property type="entry name" value="FCD"/>
    <property type="match status" value="1"/>
</dbReference>
<dbReference type="OrthoDB" id="9028214at2"/>
<dbReference type="EMBL" id="CP036532">
    <property type="protein sequence ID" value="QBK31816.1"/>
    <property type="molecule type" value="Genomic_DNA"/>
</dbReference>
<reference evidence="6 7" key="1">
    <citation type="journal article" date="2017" name="Int. J. Syst. Evol. Microbiol.">
        <title>Roseitalea porphyridii gen. nov., sp. nov., isolated from a red alga, and reclassification of Hoeflea suaedae Chung et al. 2013 as Pseudohoeflea suaedae gen. nov., comb. nov.</title>
        <authorList>
            <person name="Hyeon J.W."/>
            <person name="Jeong S.E."/>
            <person name="Baek K."/>
            <person name="Jeon C.O."/>
        </authorList>
    </citation>
    <scope>NUCLEOTIDE SEQUENCE [LARGE SCALE GENOMIC DNA]</scope>
    <source>
        <strain evidence="6 7">MA7-20</strain>
    </source>
</reference>
<gene>
    <name evidence="6" type="ORF">E0E05_15130</name>
</gene>